<reference evidence="2" key="1">
    <citation type="submission" date="2025-08" db="UniProtKB">
        <authorList>
            <consortium name="RefSeq"/>
        </authorList>
    </citation>
    <scope>IDENTIFICATION</scope>
</reference>
<dbReference type="AlphaFoldDB" id="A0AAJ6ZJH7"/>
<name>A0AAJ6ZJH7_PAPXU</name>
<dbReference type="RefSeq" id="XP_013173763.1">
    <property type="nucleotide sequence ID" value="XM_013318309.1"/>
</dbReference>
<accession>A0AAJ6ZJH7</accession>
<dbReference type="GeneID" id="106122367"/>
<protein>
    <submittedName>
        <fullName evidence="2">Uncharacterized protein LOC106122367</fullName>
    </submittedName>
</protein>
<feature type="signal peptide" evidence="1">
    <location>
        <begin position="1"/>
        <end position="17"/>
    </location>
</feature>
<dbReference type="KEGG" id="pxu:106122367"/>
<evidence type="ECO:0000313" key="2">
    <source>
        <dbReference type="RefSeq" id="XP_013173763.1"/>
    </source>
</evidence>
<keyword evidence="1" id="KW-0732">Signal</keyword>
<proteinExistence type="predicted"/>
<feature type="chain" id="PRO_5042502773" evidence="1">
    <location>
        <begin position="18"/>
        <end position="279"/>
    </location>
</feature>
<dbReference type="Proteomes" id="UP000694872">
    <property type="component" value="Unplaced"/>
</dbReference>
<gene>
    <name evidence="2" type="primary">LOC106122367</name>
</gene>
<sequence length="279" mass="30265">MEAYFFLIFIFIGSALTDISTECNLAGFYAELGCTAVTSAADNSTDCPEAYVCPKLHPDPSMCYYRGVPYKDRSMIPQSAVKNPCSLACQCSVSGKPSFDCAAVDCVETFDTDMQQECIKTYELESCCSTGTVCGKDAVAALKTCEVDGKTYREGEAFEPKNSRKTCICTAQWNGTIDDSASCRDINCGIEIHYQDKLFQNCAPIFLGSDSVCPIAFTCPTNTSKVIRGLNLRAVSSQCVFGNTSLSVGDEVTVDEECTKCRCNVPPFVSCSRKIACNE</sequence>
<evidence type="ECO:0000256" key="1">
    <source>
        <dbReference type="SAM" id="SignalP"/>
    </source>
</evidence>
<organism evidence="2">
    <name type="scientific">Papilio xuthus</name>
    <name type="common">Asian swallowtail butterfly</name>
    <dbReference type="NCBI Taxonomy" id="66420"/>
    <lineage>
        <taxon>Eukaryota</taxon>
        <taxon>Metazoa</taxon>
        <taxon>Ecdysozoa</taxon>
        <taxon>Arthropoda</taxon>
        <taxon>Hexapoda</taxon>
        <taxon>Insecta</taxon>
        <taxon>Pterygota</taxon>
        <taxon>Neoptera</taxon>
        <taxon>Endopterygota</taxon>
        <taxon>Lepidoptera</taxon>
        <taxon>Glossata</taxon>
        <taxon>Ditrysia</taxon>
        <taxon>Papilionoidea</taxon>
        <taxon>Papilionidae</taxon>
        <taxon>Papilioninae</taxon>
        <taxon>Papilio</taxon>
    </lineage>
</organism>